<dbReference type="InterPro" id="IPR002933">
    <property type="entry name" value="Peptidase_M20"/>
</dbReference>
<evidence type="ECO:0000256" key="7">
    <source>
        <dbReference type="ARBA" id="ARBA00023285"/>
    </source>
</evidence>
<dbReference type="Proteomes" id="UP000188184">
    <property type="component" value="Chromosome"/>
</dbReference>
<evidence type="ECO:0000313" key="9">
    <source>
        <dbReference type="EMBL" id="AQQ52360.1"/>
    </source>
</evidence>
<dbReference type="Pfam" id="PF01546">
    <property type="entry name" value="Peptidase_M20"/>
    <property type="match status" value="1"/>
</dbReference>
<feature type="domain" description="Peptidase M20 dimerisation" evidence="8">
    <location>
        <begin position="203"/>
        <end position="313"/>
    </location>
</feature>
<name>A0A1Q2KVY4_9BACL</name>
<reference evidence="9 10" key="1">
    <citation type="submission" date="2017-02" db="EMBL/GenBank/DDBJ databases">
        <title>The complete genomic sequence of a novel cold adapted crude oil-degrading bacterium Planococcus qaidamina Y42.</title>
        <authorList>
            <person name="Yang R."/>
        </authorList>
    </citation>
    <scope>NUCLEOTIDE SEQUENCE [LARGE SCALE GENOMIC DNA]</scope>
    <source>
        <strain evidence="9 10">Y42</strain>
    </source>
</reference>
<proteinExistence type="inferred from homology"/>
<keyword evidence="4" id="KW-0479">Metal-binding</keyword>
<evidence type="ECO:0000256" key="2">
    <source>
        <dbReference type="ARBA" id="ARBA00001947"/>
    </source>
</evidence>
<dbReference type="NCBIfam" id="TIGR01910">
    <property type="entry name" value="DapE-ArgE"/>
    <property type="match status" value="1"/>
</dbReference>
<dbReference type="KEGG" id="pmar:B0X71_04025"/>
<comment type="cofactor">
    <cofactor evidence="1">
        <name>Co(2+)</name>
        <dbReference type="ChEBI" id="CHEBI:48828"/>
    </cofactor>
</comment>
<dbReference type="Gene3D" id="3.40.630.10">
    <property type="entry name" value="Zn peptidases"/>
    <property type="match status" value="1"/>
</dbReference>
<keyword evidence="6" id="KW-0862">Zinc</keyword>
<dbReference type="SUPFAM" id="SSF55031">
    <property type="entry name" value="Bacterial exopeptidase dimerisation domain"/>
    <property type="match status" value="1"/>
</dbReference>
<dbReference type="PANTHER" id="PTHR43808">
    <property type="entry name" value="ACETYLORNITHINE DEACETYLASE"/>
    <property type="match status" value="1"/>
</dbReference>
<evidence type="ECO:0000256" key="5">
    <source>
        <dbReference type="ARBA" id="ARBA00022801"/>
    </source>
</evidence>
<dbReference type="NCBIfam" id="NF005373">
    <property type="entry name" value="PRK06915.1"/>
    <property type="match status" value="1"/>
</dbReference>
<dbReference type="InterPro" id="IPR010182">
    <property type="entry name" value="ArgE/DapE"/>
</dbReference>
<evidence type="ECO:0000259" key="8">
    <source>
        <dbReference type="Pfam" id="PF07687"/>
    </source>
</evidence>
<dbReference type="InterPro" id="IPR050072">
    <property type="entry name" value="Peptidase_M20A"/>
</dbReference>
<keyword evidence="7" id="KW-0170">Cobalt</keyword>
<dbReference type="EMBL" id="CP019640">
    <property type="protein sequence ID" value="AQQ52360.1"/>
    <property type="molecule type" value="Genomic_DNA"/>
</dbReference>
<evidence type="ECO:0000256" key="1">
    <source>
        <dbReference type="ARBA" id="ARBA00001941"/>
    </source>
</evidence>
<dbReference type="GO" id="GO:0046872">
    <property type="term" value="F:metal ion binding"/>
    <property type="evidence" value="ECO:0007669"/>
    <property type="project" value="UniProtKB-KW"/>
</dbReference>
<gene>
    <name evidence="9" type="ORF">B0X71_04025</name>
</gene>
<protein>
    <submittedName>
        <fullName evidence="9">Acetylornithine deacetylase</fullName>
    </submittedName>
</protein>
<evidence type="ECO:0000313" key="10">
    <source>
        <dbReference type="Proteomes" id="UP000188184"/>
    </source>
</evidence>
<keyword evidence="5" id="KW-0378">Hydrolase</keyword>
<dbReference type="GO" id="GO:0016787">
    <property type="term" value="F:hydrolase activity"/>
    <property type="evidence" value="ECO:0007669"/>
    <property type="project" value="UniProtKB-KW"/>
</dbReference>
<dbReference type="Gene3D" id="3.30.70.360">
    <property type="match status" value="1"/>
</dbReference>
<evidence type="ECO:0000256" key="3">
    <source>
        <dbReference type="ARBA" id="ARBA00006247"/>
    </source>
</evidence>
<dbReference type="AlphaFoldDB" id="A0A1Q2KVY4"/>
<sequence length="439" mass="47993">MTEQIKKELTGWVHAHREYGINLLQQLVQQDSTQGNEQDAQRLVADILRGMDLEVDIWEPGGEELSRHPDFISARENFKGSLNVVGVLKGQGGGRSVILNGHIDVVPAGDREQWANHPFSGAIIGGRMYGRGVTDMKGGNVALLLAMEALQESGIRLKGDVIFQSVIEEESGGAGTLAAILRGYRADAAIIPEPTNLKIFPKQQGSMWFRIHVRGRSAHGGTRYEGVSAIEKSMLVVEHLRKLEEMRNKQITDPLYENALIPVPINIGKIEGGDWPSSVPDLVKLEGRMGVSPEETIDEAQTEMTRWLAQLAAIDPWFKTHPPRLEWFGARWLPGSIPLGHGLMNSLCANFRDLIGTDPVIEASPWGTDGGLLTTAGGIPAVVFGPGTTEMAHFPDEYIELDHVFKAAEVIACTLVDWCGVAQTNKAGRKSDDPENAIH</sequence>
<evidence type="ECO:0000256" key="4">
    <source>
        <dbReference type="ARBA" id="ARBA00022723"/>
    </source>
</evidence>
<keyword evidence="10" id="KW-1185">Reference proteome</keyword>
<dbReference type="InterPro" id="IPR036264">
    <property type="entry name" value="Bact_exopeptidase_dim_dom"/>
</dbReference>
<dbReference type="PANTHER" id="PTHR43808:SF25">
    <property type="entry name" value="PEPTIDASE M20 DIMERISATION DOMAIN-CONTAINING PROTEIN"/>
    <property type="match status" value="1"/>
</dbReference>
<dbReference type="InterPro" id="IPR011650">
    <property type="entry name" value="Peptidase_M20_dimer"/>
</dbReference>
<comment type="cofactor">
    <cofactor evidence="2">
        <name>Zn(2+)</name>
        <dbReference type="ChEBI" id="CHEBI:29105"/>
    </cofactor>
</comment>
<organism evidence="9 10">
    <name type="scientific">Planococcus lenghuensis</name>
    <dbReference type="NCBI Taxonomy" id="2213202"/>
    <lineage>
        <taxon>Bacteria</taxon>
        <taxon>Bacillati</taxon>
        <taxon>Bacillota</taxon>
        <taxon>Bacilli</taxon>
        <taxon>Bacillales</taxon>
        <taxon>Caryophanaceae</taxon>
        <taxon>Planococcus</taxon>
    </lineage>
</organism>
<accession>A0A1Q2KVY4</accession>
<dbReference type="SUPFAM" id="SSF53187">
    <property type="entry name" value="Zn-dependent exopeptidases"/>
    <property type="match status" value="1"/>
</dbReference>
<dbReference type="Pfam" id="PF07687">
    <property type="entry name" value="M20_dimer"/>
    <property type="match status" value="1"/>
</dbReference>
<evidence type="ECO:0000256" key="6">
    <source>
        <dbReference type="ARBA" id="ARBA00022833"/>
    </source>
</evidence>
<comment type="similarity">
    <text evidence="3">Belongs to the peptidase M20A family.</text>
</comment>
<dbReference type="RefSeq" id="WP_232336781.1">
    <property type="nucleotide sequence ID" value="NZ_CP019640.1"/>
</dbReference>
<dbReference type="NCBIfam" id="NF005306">
    <property type="entry name" value="PRK06837.1"/>
    <property type="match status" value="1"/>
</dbReference>